<sequence length="89" mass="10297">MDELDPKTIRDGAVQCAVDALRQELDAQMAVAPLDQRSTRDELVAWVKGFNRDRARMIEIIERRNPWAAKFATGIPDFWDRVERRLGID</sequence>
<accession>A4JVF5</accession>
<geneLocation type="plasmid" evidence="1 2">
    <name>pBVIE03</name>
</geneLocation>
<protein>
    <submittedName>
        <fullName evidence="1">Uncharacterized protein</fullName>
    </submittedName>
</protein>
<name>A4JVF5_BURVG</name>
<evidence type="ECO:0000313" key="2">
    <source>
        <dbReference type="Proteomes" id="UP000002287"/>
    </source>
</evidence>
<gene>
    <name evidence="1" type="ordered locus">Bcep1808_7381</name>
</gene>
<organism evidence="1 2">
    <name type="scientific">Burkholderia vietnamiensis (strain G4 / LMG 22486)</name>
    <name type="common">Burkholderia cepacia (strain R1808)</name>
    <dbReference type="NCBI Taxonomy" id="269482"/>
    <lineage>
        <taxon>Bacteria</taxon>
        <taxon>Pseudomonadati</taxon>
        <taxon>Pseudomonadota</taxon>
        <taxon>Betaproteobacteria</taxon>
        <taxon>Burkholderiales</taxon>
        <taxon>Burkholderiaceae</taxon>
        <taxon>Burkholderia</taxon>
        <taxon>Burkholderia cepacia complex</taxon>
    </lineage>
</organism>
<dbReference type="AlphaFoldDB" id="A4JVF5"/>
<evidence type="ECO:0000313" key="1">
    <source>
        <dbReference type="EMBL" id="ABO60258.1"/>
    </source>
</evidence>
<reference evidence="1 2" key="1">
    <citation type="submission" date="2007-03" db="EMBL/GenBank/DDBJ databases">
        <title>Complete sequence of plasmid pBVIE03 of Burkholderia vietnamiensis G4.</title>
        <authorList>
            <consortium name="US DOE Joint Genome Institute"/>
            <person name="Copeland A."/>
            <person name="Lucas S."/>
            <person name="Lapidus A."/>
            <person name="Barry K."/>
            <person name="Detter J.C."/>
            <person name="Glavina del Rio T."/>
            <person name="Hammon N."/>
            <person name="Israni S."/>
            <person name="Dalin E."/>
            <person name="Tice H."/>
            <person name="Pitluck S."/>
            <person name="Chain P."/>
            <person name="Malfatti S."/>
            <person name="Shin M."/>
            <person name="Vergez L."/>
            <person name="Schmutz J."/>
            <person name="Larimer F."/>
            <person name="Land M."/>
            <person name="Hauser L."/>
            <person name="Kyrpides N."/>
            <person name="Tiedje J."/>
            <person name="Richardson P."/>
        </authorList>
    </citation>
    <scope>NUCLEOTIDE SEQUENCE [LARGE SCALE GENOMIC DNA]</scope>
    <source>
        <strain evidence="2">G4 / LMG 22486</strain>
        <plasmid evidence="1 2">pBVIE03</plasmid>
    </source>
</reference>
<dbReference type="KEGG" id="bvi:Bcep1808_7381"/>
<dbReference type="HOGENOM" id="CLU_2449013_0_0_4"/>
<proteinExistence type="predicted"/>
<dbReference type="EMBL" id="CP000619">
    <property type="protein sequence ID" value="ABO60258.1"/>
    <property type="molecule type" value="Genomic_DNA"/>
</dbReference>
<keyword evidence="1" id="KW-0614">Plasmid</keyword>
<dbReference type="Proteomes" id="UP000002287">
    <property type="component" value="Plasmid pBVIE03"/>
</dbReference>